<protein>
    <submittedName>
        <fullName evidence="5">GntR family transcriptional regulator</fullName>
    </submittedName>
</protein>
<dbReference type="Gene3D" id="1.10.10.10">
    <property type="entry name" value="Winged helix-like DNA-binding domain superfamily/Winged helix DNA-binding domain"/>
    <property type="match status" value="1"/>
</dbReference>
<dbReference type="SMART" id="SM00345">
    <property type="entry name" value="HTH_GNTR"/>
    <property type="match status" value="1"/>
</dbReference>
<dbReference type="Proteomes" id="UP000245539">
    <property type="component" value="Unassembled WGS sequence"/>
</dbReference>
<dbReference type="Pfam" id="PF00392">
    <property type="entry name" value="GntR"/>
    <property type="match status" value="1"/>
</dbReference>
<name>A0A317C0U6_9GAMM</name>
<dbReference type="SUPFAM" id="SSF48008">
    <property type="entry name" value="GntR ligand-binding domain-like"/>
    <property type="match status" value="1"/>
</dbReference>
<dbReference type="PANTHER" id="PTHR43537">
    <property type="entry name" value="TRANSCRIPTIONAL REGULATOR, GNTR FAMILY"/>
    <property type="match status" value="1"/>
</dbReference>
<comment type="caution">
    <text evidence="5">The sequence shown here is derived from an EMBL/GenBank/DDBJ whole genome shotgun (WGS) entry which is preliminary data.</text>
</comment>
<dbReference type="InterPro" id="IPR036390">
    <property type="entry name" value="WH_DNA-bd_sf"/>
</dbReference>
<dbReference type="InterPro" id="IPR000524">
    <property type="entry name" value="Tscrpt_reg_HTH_GntR"/>
</dbReference>
<reference evidence="5 6" key="1">
    <citation type="submission" date="2018-05" db="EMBL/GenBank/DDBJ databases">
        <title>Leucothrix arctica sp. nov., isolated from Arctic seawater.</title>
        <authorList>
            <person name="Choi A."/>
            <person name="Baek K."/>
        </authorList>
    </citation>
    <scope>NUCLEOTIDE SEQUENCE [LARGE SCALE GENOMIC DNA]</scope>
    <source>
        <strain evidence="5 6">JCM 18388</strain>
    </source>
</reference>
<dbReference type="OrthoDB" id="9799812at2"/>
<proteinExistence type="predicted"/>
<evidence type="ECO:0000259" key="4">
    <source>
        <dbReference type="PROSITE" id="PS50949"/>
    </source>
</evidence>
<evidence type="ECO:0000256" key="2">
    <source>
        <dbReference type="ARBA" id="ARBA00023125"/>
    </source>
</evidence>
<evidence type="ECO:0000256" key="1">
    <source>
        <dbReference type="ARBA" id="ARBA00023015"/>
    </source>
</evidence>
<dbReference type="PANTHER" id="PTHR43537:SF5">
    <property type="entry name" value="UXU OPERON TRANSCRIPTIONAL REGULATOR"/>
    <property type="match status" value="1"/>
</dbReference>
<dbReference type="PROSITE" id="PS50949">
    <property type="entry name" value="HTH_GNTR"/>
    <property type="match status" value="1"/>
</dbReference>
<dbReference type="CDD" id="cd07377">
    <property type="entry name" value="WHTH_GntR"/>
    <property type="match status" value="1"/>
</dbReference>
<dbReference type="EMBL" id="QGKM01000112">
    <property type="protein sequence ID" value="PWQ92178.1"/>
    <property type="molecule type" value="Genomic_DNA"/>
</dbReference>
<dbReference type="InterPro" id="IPR036388">
    <property type="entry name" value="WH-like_DNA-bd_sf"/>
</dbReference>
<dbReference type="Pfam" id="PF07729">
    <property type="entry name" value="FCD"/>
    <property type="match status" value="1"/>
</dbReference>
<evidence type="ECO:0000256" key="3">
    <source>
        <dbReference type="ARBA" id="ARBA00023163"/>
    </source>
</evidence>
<evidence type="ECO:0000313" key="5">
    <source>
        <dbReference type="EMBL" id="PWQ92178.1"/>
    </source>
</evidence>
<keyword evidence="6" id="KW-1185">Reference proteome</keyword>
<organism evidence="5 6">
    <name type="scientific">Leucothrix pacifica</name>
    <dbReference type="NCBI Taxonomy" id="1247513"/>
    <lineage>
        <taxon>Bacteria</taxon>
        <taxon>Pseudomonadati</taxon>
        <taxon>Pseudomonadota</taxon>
        <taxon>Gammaproteobacteria</taxon>
        <taxon>Thiotrichales</taxon>
        <taxon>Thiotrichaceae</taxon>
        <taxon>Leucothrix</taxon>
    </lineage>
</organism>
<sequence>MAVTHRQTKTGKVKLSLTDKAYNELKRRILDNELPPGTQLMESELAELLDISRTPAREAMMRLEVEGLVEVRARHGMKVKPISVSDMNEIYALLTGLESTAAWQAAQIDHSKKTLDALRQTVKEMDDTLVNGDMKAWAAADEAFHRQLVEMSGNQRLIQIVHRLLDQSYRVRMMTLSLRPKPAKSNEDHADVVDAIVNKDAEEARRIHRIHREKAGDMLVGLLKKYNLTQL</sequence>
<dbReference type="AlphaFoldDB" id="A0A317C0U6"/>
<accession>A0A317C0U6</accession>
<dbReference type="SMART" id="SM00895">
    <property type="entry name" value="FCD"/>
    <property type="match status" value="1"/>
</dbReference>
<keyword evidence="2" id="KW-0238">DNA-binding</keyword>
<keyword evidence="1" id="KW-0805">Transcription regulation</keyword>
<dbReference type="PRINTS" id="PR00035">
    <property type="entry name" value="HTHGNTR"/>
</dbReference>
<dbReference type="SUPFAM" id="SSF46785">
    <property type="entry name" value="Winged helix' DNA-binding domain"/>
    <property type="match status" value="1"/>
</dbReference>
<dbReference type="RefSeq" id="WP_109839915.1">
    <property type="nucleotide sequence ID" value="NZ_QGKM01000112.1"/>
</dbReference>
<keyword evidence="3" id="KW-0804">Transcription</keyword>
<feature type="domain" description="HTH gntR-type" evidence="4">
    <location>
        <begin position="15"/>
        <end position="82"/>
    </location>
</feature>
<dbReference type="InterPro" id="IPR011711">
    <property type="entry name" value="GntR_C"/>
</dbReference>
<dbReference type="GO" id="GO:0003700">
    <property type="term" value="F:DNA-binding transcription factor activity"/>
    <property type="evidence" value="ECO:0007669"/>
    <property type="project" value="InterPro"/>
</dbReference>
<evidence type="ECO:0000313" key="6">
    <source>
        <dbReference type="Proteomes" id="UP000245539"/>
    </source>
</evidence>
<dbReference type="GO" id="GO:0003677">
    <property type="term" value="F:DNA binding"/>
    <property type="evidence" value="ECO:0007669"/>
    <property type="project" value="UniProtKB-KW"/>
</dbReference>
<gene>
    <name evidence="5" type="ORF">DKW60_22570</name>
</gene>
<dbReference type="InterPro" id="IPR008920">
    <property type="entry name" value="TF_FadR/GntR_C"/>
</dbReference>
<dbReference type="Gene3D" id="1.20.120.530">
    <property type="entry name" value="GntR ligand-binding domain-like"/>
    <property type="match status" value="1"/>
</dbReference>